<dbReference type="PANTHER" id="PTHR15493:SF9">
    <property type="entry name" value="GH14043P"/>
    <property type="match status" value="1"/>
</dbReference>
<dbReference type="InterPro" id="IPR047147">
    <property type="entry name" value="FBX5_43"/>
</dbReference>
<dbReference type="GO" id="GO:0005634">
    <property type="term" value="C:nucleus"/>
    <property type="evidence" value="ECO:0007669"/>
    <property type="project" value="TreeGrafter"/>
</dbReference>
<dbReference type="CDD" id="cd20348">
    <property type="entry name" value="BRcat_RBR_EMI"/>
    <property type="match status" value="1"/>
</dbReference>
<proteinExistence type="predicted"/>
<gene>
    <name evidence="3" type="ORF">APLA_LOCUS9165</name>
</gene>
<dbReference type="GO" id="GO:0045835">
    <property type="term" value="P:negative regulation of meiotic nuclear division"/>
    <property type="evidence" value="ECO:0007669"/>
    <property type="project" value="InterPro"/>
</dbReference>
<feature type="region of interest" description="Disordered" evidence="1">
    <location>
        <begin position="34"/>
        <end position="70"/>
    </location>
</feature>
<accession>A0A8S1A2Y3</accession>
<evidence type="ECO:0000313" key="4">
    <source>
        <dbReference type="Proteomes" id="UP000494256"/>
    </source>
</evidence>
<dbReference type="InterPro" id="IPR036047">
    <property type="entry name" value="F-box-like_dom_sf"/>
</dbReference>
<comment type="caution">
    <text evidence="3">The sequence shown here is derived from an EMBL/GenBank/DDBJ whole genome shotgun (WGS) entry which is preliminary data.</text>
</comment>
<organism evidence="3 4">
    <name type="scientific">Arctia plantaginis</name>
    <name type="common">Wood tiger moth</name>
    <name type="synonym">Phalaena plantaginis</name>
    <dbReference type="NCBI Taxonomy" id="874455"/>
    <lineage>
        <taxon>Eukaryota</taxon>
        <taxon>Metazoa</taxon>
        <taxon>Ecdysozoa</taxon>
        <taxon>Arthropoda</taxon>
        <taxon>Hexapoda</taxon>
        <taxon>Insecta</taxon>
        <taxon>Pterygota</taxon>
        <taxon>Neoptera</taxon>
        <taxon>Endopterygota</taxon>
        <taxon>Lepidoptera</taxon>
        <taxon>Glossata</taxon>
        <taxon>Ditrysia</taxon>
        <taxon>Noctuoidea</taxon>
        <taxon>Erebidae</taxon>
        <taxon>Arctiinae</taxon>
        <taxon>Arctia</taxon>
    </lineage>
</organism>
<protein>
    <recommendedName>
        <fullName evidence="2">F-box domain-containing protein</fullName>
    </recommendedName>
</protein>
<evidence type="ECO:0000313" key="3">
    <source>
        <dbReference type="EMBL" id="CAB3240612.1"/>
    </source>
</evidence>
<dbReference type="InterPro" id="IPR001810">
    <property type="entry name" value="F-box_dom"/>
</dbReference>
<dbReference type="GO" id="GO:0007088">
    <property type="term" value="P:regulation of mitotic nuclear division"/>
    <property type="evidence" value="ECO:0007669"/>
    <property type="project" value="InterPro"/>
</dbReference>
<sequence>MDVHSKLVSSAKSALSFDNIKYYKAEDSGYHTSFTPGSLEQSDLSSDLDESLPPRTTYDVTPNYRRSRFGPLKVHNDISTETRRGIKRPHPSTEVVKHITTIPTPTTLLSGKIESLDVNEDKENSSVSIPPESPCSSNSSKRYLYRLQVPEQILSYPLTPIKRNCRLGPCRSAKKLEFSTHSLLCKKSELQHVPEESSKIQLIPILARPNQKIDILRLLCETHATPALENILLHLNNEDTQNFCLVSKSWCHIWKLYSSKKKKRSFKEYLKTSQENQENCAKESISKTKLRKVHGCLRDFNNEITENPVNKSVRSPPSSPRSNRFRKFTKSASLDSRLQLSCVKCSHPAKVTEEPTGEEWVECTNVTCAYQFCRSCNCTRHPGKSCFQYDLNAPSPSKRKKCEYAVGTMKSKKNLRRLL</sequence>
<reference evidence="3 4" key="1">
    <citation type="submission" date="2020-04" db="EMBL/GenBank/DDBJ databases">
        <authorList>
            <person name="Wallbank WR R."/>
            <person name="Pardo Diaz C."/>
            <person name="Kozak K."/>
            <person name="Martin S."/>
            <person name="Jiggins C."/>
            <person name="Moest M."/>
            <person name="Warren A I."/>
            <person name="Byers J.R.P. K."/>
            <person name="Montejo-Kovacevich G."/>
            <person name="Yen C E."/>
        </authorList>
    </citation>
    <scope>NUCLEOTIDE SEQUENCE [LARGE SCALE GENOMIC DNA]</scope>
</reference>
<feature type="domain" description="F-box" evidence="2">
    <location>
        <begin position="227"/>
        <end position="261"/>
    </location>
</feature>
<dbReference type="SUPFAM" id="SSF81383">
    <property type="entry name" value="F-box domain"/>
    <property type="match status" value="1"/>
</dbReference>
<name>A0A8S1A2Y3_ARCPL</name>
<dbReference type="Pfam" id="PF00646">
    <property type="entry name" value="F-box"/>
    <property type="match status" value="1"/>
</dbReference>
<dbReference type="AlphaFoldDB" id="A0A8S1A2Y3"/>
<dbReference type="Gene3D" id="2.20.25.20">
    <property type="match status" value="1"/>
</dbReference>
<dbReference type="Proteomes" id="UP000494256">
    <property type="component" value="Unassembled WGS sequence"/>
</dbReference>
<dbReference type="PANTHER" id="PTHR15493">
    <property type="entry name" value="F-BOX ONLY PROTEIN 5 AND 43"/>
    <property type="match status" value="1"/>
</dbReference>
<dbReference type="EMBL" id="CADEBD010000309">
    <property type="protein sequence ID" value="CAB3240612.1"/>
    <property type="molecule type" value="Genomic_DNA"/>
</dbReference>
<evidence type="ECO:0000256" key="1">
    <source>
        <dbReference type="SAM" id="MobiDB-lite"/>
    </source>
</evidence>
<evidence type="ECO:0000259" key="2">
    <source>
        <dbReference type="Pfam" id="PF00646"/>
    </source>
</evidence>
<dbReference type="OrthoDB" id="3626597at2759"/>